<proteinExistence type="predicted"/>
<dbReference type="EnsemblMetazoa" id="CapteT199638">
    <property type="protein sequence ID" value="CapteP199638"/>
    <property type="gene ID" value="CapteG199638"/>
</dbReference>
<dbReference type="Gene3D" id="2.20.100.10">
    <property type="entry name" value="Thrombospondin type-1 (TSP1) repeat"/>
    <property type="match status" value="1"/>
</dbReference>
<feature type="domain" description="C-type lectin" evidence="4">
    <location>
        <begin position="174"/>
        <end position="291"/>
    </location>
</feature>
<dbReference type="EMBL" id="KB303857">
    <property type="protein sequence ID" value="ELU02665.1"/>
    <property type="molecule type" value="Genomic_DNA"/>
</dbReference>
<dbReference type="OMA" id="TYAGCTQ"/>
<reference evidence="6" key="3">
    <citation type="submission" date="2015-06" db="UniProtKB">
        <authorList>
            <consortium name="EnsemblMetazoa"/>
        </authorList>
    </citation>
    <scope>IDENTIFICATION</scope>
</reference>
<accession>R7U8F6</accession>
<keyword evidence="7" id="KW-1185">Reference proteome</keyword>
<dbReference type="CDD" id="cd00037">
    <property type="entry name" value="CLECT"/>
    <property type="match status" value="3"/>
</dbReference>
<dbReference type="SMART" id="SM00209">
    <property type="entry name" value="TSP1"/>
    <property type="match status" value="1"/>
</dbReference>
<dbReference type="SMART" id="SM00034">
    <property type="entry name" value="CLECT"/>
    <property type="match status" value="3"/>
</dbReference>
<dbReference type="PROSITE" id="PS50092">
    <property type="entry name" value="TSP1"/>
    <property type="match status" value="1"/>
</dbReference>
<evidence type="ECO:0000313" key="5">
    <source>
        <dbReference type="EMBL" id="ELU02665.1"/>
    </source>
</evidence>
<name>R7U8F6_CAPTE</name>
<dbReference type="Gene3D" id="3.10.100.10">
    <property type="entry name" value="Mannose-Binding Protein A, subunit A"/>
    <property type="match status" value="3"/>
</dbReference>
<keyword evidence="1" id="KW-1015">Disulfide bond</keyword>
<dbReference type="AlphaFoldDB" id="R7U8F6"/>
<organism evidence="5">
    <name type="scientific">Capitella teleta</name>
    <name type="common">Polychaete worm</name>
    <dbReference type="NCBI Taxonomy" id="283909"/>
    <lineage>
        <taxon>Eukaryota</taxon>
        <taxon>Metazoa</taxon>
        <taxon>Spiralia</taxon>
        <taxon>Lophotrochozoa</taxon>
        <taxon>Annelida</taxon>
        <taxon>Polychaeta</taxon>
        <taxon>Sedentaria</taxon>
        <taxon>Scolecida</taxon>
        <taxon>Capitellidae</taxon>
        <taxon>Capitella</taxon>
    </lineage>
</organism>
<evidence type="ECO:0000256" key="2">
    <source>
        <dbReference type="SAM" id="MobiDB-lite"/>
    </source>
</evidence>
<dbReference type="SUPFAM" id="SSF82895">
    <property type="entry name" value="TSP-1 type 1 repeat"/>
    <property type="match status" value="1"/>
</dbReference>
<evidence type="ECO:0000256" key="3">
    <source>
        <dbReference type="SAM" id="Phobius"/>
    </source>
</evidence>
<evidence type="ECO:0000313" key="7">
    <source>
        <dbReference type="Proteomes" id="UP000014760"/>
    </source>
</evidence>
<keyword evidence="3" id="KW-0812">Transmembrane</keyword>
<keyword evidence="3" id="KW-1133">Transmembrane helix</keyword>
<dbReference type="InterPro" id="IPR000884">
    <property type="entry name" value="TSP1_rpt"/>
</dbReference>
<dbReference type="STRING" id="283909.R7U8F6"/>
<dbReference type="InterPro" id="IPR016186">
    <property type="entry name" value="C-type_lectin-like/link_sf"/>
</dbReference>
<reference evidence="7" key="1">
    <citation type="submission" date="2012-12" db="EMBL/GenBank/DDBJ databases">
        <authorList>
            <person name="Hellsten U."/>
            <person name="Grimwood J."/>
            <person name="Chapman J.A."/>
            <person name="Shapiro H."/>
            <person name="Aerts A."/>
            <person name="Otillar R.P."/>
            <person name="Terry A.Y."/>
            <person name="Boore J.L."/>
            <person name="Simakov O."/>
            <person name="Marletaz F."/>
            <person name="Cho S.-J."/>
            <person name="Edsinger-Gonzales E."/>
            <person name="Havlak P."/>
            <person name="Kuo D.-H."/>
            <person name="Larsson T."/>
            <person name="Lv J."/>
            <person name="Arendt D."/>
            <person name="Savage R."/>
            <person name="Osoegawa K."/>
            <person name="de Jong P."/>
            <person name="Lindberg D.R."/>
            <person name="Seaver E.C."/>
            <person name="Weisblat D.A."/>
            <person name="Putnam N.H."/>
            <person name="Grigoriev I.V."/>
            <person name="Rokhsar D.S."/>
        </authorList>
    </citation>
    <scope>NUCLEOTIDE SEQUENCE</scope>
    <source>
        <strain evidence="7">I ESC-2004</strain>
    </source>
</reference>
<dbReference type="InterPro" id="IPR050111">
    <property type="entry name" value="C-type_lectin/snaclec_domain"/>
</dbReference>
<gene>
    <name evidence="5" type="ORF">CAPTEDRAFT_199638</name>
</gene>
<dbReference type="Pfam" id="PF00090">
    <property type="entry name" value="TSP_1"/>
    <property type="match status" value="1"/>
</dbReference>
<protein>
    <recommendedName>
        <fullName evidence="4">C-type lectin domain-containing protein</fullName>
    </recommendedName>
</protein>
<reference evidence="5 7" key="2">
    <citation type="journal article" date="2013" name="Nature">
        <title>Insights into bilaterian evolution from three spiralian genomes.</title>
        <authorList>
            <person name="Simakov O."/>
            <person name="Marletaz F."/>
            <person name="Cho S.J."/>
            <person name="Edsinger-Gonzales E."/>
            <person name="Havlak P."/>
            <person name="Hellsten U."/>
            <person name="Kuo D.H."/>
            <person name="Larsson T."/>
            <person name="Lv J."/>
            <person name="Arendt D."/>
            <person name="Savage R."/>
            <person name="Osoegawa K."/>
            <person name="de Jong P."/>
            <person name="Grimwood J."/>
            <person name="Chapman J.A."/>
            <person name="Shapiro H."/>
            <person name="Aerts A."/>
            <person name="Otillar R.P."/>
            <person name="Terry A.Y."/>
            <person name="Boore J.L."/>
            <person name="Grigoriev I.V."/>
            <person name="Lindberg D.R."/>
            <person name="Seaver E.C."/>
            <person name="Weisblat D.A."/>
            <person name="Putnam N.H."/>
            <person name="Rokhsar D.S."/>
        </authorList>
    </citation>
    <scope>NUCLEOTIDE SEQUENCE</scope>
    <source>
        <strain evidence="5 7">I ESC-2004</strain>
    </source>
</reference>
<feature type="transmembrane region" description="Helical" evidence="3">
    <location>
        <begin position="709"/>
        <end position="733"/>
    </location>
</feature>
<dbReference type="Proteomes" id="UP000014760">
    <property type="component" value="Unassembled WGS sequence"/>
</dbReference>
<dbReference type="Pfam" id="PF00059">
    <property type="entry name" value="Lectin_C"/>
    <property type="match status" value="3"/>
</dbReference>
<feature type="compositionally biased region" description="Low complexity" evidence="2">
    <location>
        <begin position="584"/>
        <end position="602"/>
    </location>
</feature>
<sequence>MPLSKHCISIDESYLTLTFQCGTEKHETGVCFSFISSASPTAASFHDASKLCKEIEGYLATFPSADMWTWLLPQFPKGTNDKFWIGLSDVYSNGSVYWPTLGKNAYGSDDMDAIEWTTADWFLNGNTDQHVSQSFGFLTPGSSRIGFETQYTEYGFICESTSAMNTACETEVYESTRCFWTHSSIGLSSQRWLDAQISCMEFSGQLAILDTLDTFNFVKSNLLEQWTDFWIGLSDQRVEGVYRWLDGSLATDTVWDTQTPTGGSERNCIAASSDSFWQDKACSEERGYICQSNQYGLPKDTISLFETDPKFVSYSEAKKFCESSFSGTLAFMKTKSDIQRVLDELMTSDKQTKELWIGLNDIRVEQIYRWDDGEVLQFDNWSENQPKGENDCVIVDTSGKWQSVHCEDDRPFSALCAVPIGVLGSTESLTTEQTTAHTSDGIINISGAPHESESAALNNAYVSDDSDEVDFELSSEEIALLGDSKEYENVKNNKAKLPKNDNHDKHPNSGKFDFRLSTEIYPHSKASDQSTWGEREATQLFSSPWTNVPTSSRVVDSSTHAITRNIQTETIASSIDDNVVVMTTTGASPSSSQSTTLSPTSTNNDLNEESDPGYSLLERTCEVKPCVKSWTSWMAWSVCSATCNQGTQNRIRRCDGDMDDTGLCEGSNVSYRICNQADCAASGHTNYLARRRQLLPEVTFTEADGRTSAVTMGTFAIVFMATELVIILVLDLLQCISLRRVVRLFDFMKNKIAGI</sequence>
<dbReference type="InterPro" id="IPR016187">
    <property type="entry name" value="CTDL_fold"/>
</dbReference>
<dbReference type="InterPro" id="IPR018378">
    <property type="entry name" value="C-type_lectin_CS"/>
</dbReference>
<dbReference type="PROSITE" id="PS50041">
    <property type="entry name" value="C_TYPE_LECTIN_2"/>
    <property type="match status" value="2"/>
</dbReference>
<evidence type="ECO:0000313" key="6">
    <source>
        <dbReference type="EnsemblMetazoa" id="CapteP199638"/>
    </source>
</evidence>
<dbReference type="InterPro" id="IPR001304">
    <property type="entry name" value="C-type_lectin-like"/>
</dbReference>
<dbReference type="OrthoDB" id="6339209at2759"/>
<dbReference type="EMBL" id="AMQN01001580">
    <property type="status" value="NOT_ANNOTATED_CDS"/>
    <property type="molecule type" value="Genomic_DNA"/>
</dbReference>
<feature type="domain" description="C-type lectin" evidence="4">
    <location>
        <begin position="313"/>
        <end position="412"/>
    </location>
</feature>
<dbReference type="EMBL" id="AMQN01001579">
    <property type="status" value="NOT_ANNOTATED_CDS"/>
    <property type="molecule type" value="Genomic_DNA"/>
</dbReference>
<keyword evidence="3" id="KW-0472">Membrane</keyword>
<dbReference type="SUPFAM" id="SSF56436">
    <property type="entry name" value="C-type lectin-like"/>
    <property type="match status" value="3"/>
</dbReference>
<dbReference type="HOGENOM" id="CLU_368907_0_0_1"/>
<dbReference type="PANTHER" id="PTHR22803">
    <property type="entry name" value="MANNOSE, PHOSPHOLIPASE, LECTIN RECEPTOR RELATED"/>
    <property type="match status" value="1"/>
</dbReference>
<evidence type="ECO:0000256" key="1">
    <source>
        <dbReference type="ARBA" id="ARBA00023157"/>
    </source>
</evidence>
<dbReference type="PROSITE" id="PS00615">
    <property type="entry name" value="C_TYPE_LECTIN_1"/>
    <property type="match status" value="1"/>
</dbReference>
<evidence type="ECO:0000259" key="4">
    <source>
        <dbReference type="PROSITE" id="PS50041"/>
    </source>
</evidence>
<feature type="region of interest" description="Disordered" evidence="2">
    <location>
        <begin position="584"/>
        <end position="611"/>
    </location>
</feature>
<dbReference type="InterPro" id="IPR036383">
    <property type="entry name" value="TSP1_rpt_sf"/>
</dbReference>